<feature type="domain" description="HTH tetR-type" evidence="3">
    <location>
        <begin position="21"/>
        <end position="81"/>
    </location>
</feature>
<gene>
    <name evidence="4" type="ORF">BLL37_14595</name>
</gene>
<proteinExistence type="predicted"/>
<dbReference type="PRINTS" id="PR00455">
    <property type="entry name" value="HTHTETR"/>
</dbReference>
<dbReference type="GO" id="GO:0003700">
    <property type="term" value="F:DNA-binding transcription factor activity"/>
    <property type="evidence" value="ECO:0007669"/>
    <property type="project" value="TreeGrafter"/>
</dbReference>
<dbReference type="Gene3D" id="1.10.357.10">
    <property type="entry name" value="Tetracycline Repressor, domain 2"/>
    <property type="match status" value="1"/>
</dbReference>
<dbReference type="PROSITE" id="PS50977">
    <property type="entry name" value="HTH_TETR_2"/>
    <property type="match status" value="1"/>
</dbReference>
<evidence type="ECO:0000259" key="3">
    <source>
        <dbReference type="PROSITE" id="PS50977"/>
    </source>
</evidence>
<evidence type="ECO:0000313" key="5">
    <source>
        <dbReference type="Proteomes" id="UP000188559"/>
    </source>
</evidence>
<comment type="caution">
    <text evidence="4">The sequence shown here is derived from an EMBL/GenBank/DDBJ whole genome shotgun (WGS) entry which is preliminary data.</text>
</comment>
<dbReference type="GeneID" id="57374010"/>
<dbReference type="InterPro" id="IPR009057">
    <property type="entry name" value="Homeodomain-like_sf"/>
</dbReference>
<dbReference type="GO" id="GO:0000976">
    <property type="term" value="F:transcription cis-regulatory region binding"/>
    <property type="evidence" value="ECO:0007669"/>
    <property type="project" value="TreeGrafter"/>
</dbReference>
<dbReference type="InterPro" id="IPR050109">
    <property type="entry name" value="HTH-type_TetR-like_transc_reg"/>
</dbReference>
<organism evidence="4 5">
    <name type="scientific">Pseudomonas azotoformans</name>
    <dbReference type="NCBI Taxonomy" id="47878"/>
    <lineage>
        <taxon>Bacteria</taxon>
        <taxon>Pseudomonadati</taxon>
        <taxon>Pseudomonadota</taxon>
        <taxon>Gammaproteobacteria</taxon>
        <taxon>Pseudomonadales</taxon>
        <taxon>Pseudomonadaceae</taxon>
        <taxon>Pseudomonas</taxon>
    </lineage>
</organism>
<dbReference type="InterPro" id="IPR040804">
    <property type="entry name" value="TetR_C_18"/>
</dbReference>
<evidence type="ECO:0000256" key="1">
    <source>
        <dbReference type="ARBA" id="ARBA00023125"/>
    </source>
</evidence>
<dbReference type="Pfam" id="PF00440">
    <property type="entry name" value="TetR_N"/>
    <property type="match status" value="1"/>
</dbReference>
<keyword evidence="1 2" id="KW-0238">DNA-binding</keyword>
<name>A0A1V2JGM2_PSEAZ</name>
<dbReference type="Proteomes" id="UP000188559">
    <property type="component" value="Unassembled WGS sequence"/>
</dbReference>
<dbReference type="SUPFAM" id="SSF46689">
    <property type="entry name" value="Homeodomain-like"/>
    <property type="match status" value="1"/>
</dbReference>
<dbReference type="PANTHER" id="PTHR30055">
    <property type="entry name" value="HTH-TYPE TRANSCRIPTIONAL REGULATOR RUTR"/>
    <property type="match status" value="1"/>
</dbReference>
<dbReference type="PANTHER" id="PTHR30055:SF201">
    <property type="entry name" value="TRANSCRIPTIONAL REGULATORY PROTEIN"/>
    <property type="match status" value="1"/>
</dbReference>
<protein>
    <submittedName>
        <fullName evidence="4">TetR family transcriptional regulator</fullName>
    </submittedName>
</protein>
<reference evidence="4 5" key="1">
    <citation type="submission" date="2016-10" db="EMBL/GenBank/DDBJ databases">
        <title>Pseudomonas lactis sp. nov. and Pseudomonas paralactis sp. nov., isolated from bovine raw milk.</title>
        <authorList>
            <person name="Von Neubeck M."/>
            <person name="Huptas C."/>
            <person name="Glueck C."/>
            <person name="Krewinkel M."/>
            <person name="Stoeckel M."/>
            <person name="Stressler T."/>
            <person name="Fischer L."/>
            <person name="Hinrichs J."/>
            <person name="Scherer S."/>
            <person name="Wenning M."/>
        </authorList>
    </citation>
    <scope>NUCLEOTIDE SEQUENCE [LARGE SCALE GENOMIC DNA]</scope>
    <source>
        <strain evidence="4 5">DSM 18862</strain>
    </source>
</reference>
<dbReference type="AlphaFoldDB" id="A0A1V2JGM2"/>
<sequence>MTSRQTPRISTRKQPQQARSTELVAAILEAAVQVLAKEGATRFTTARVAEKAGVSVGSVYQYFPNKAAILFRLQSDEWQQTTRMLRNILEKHTEAPLDRLRKLVHAFILSECEEAQMRGALNDAAPLYRDAPEALEVRAASRETFDAFMLELLPQVSEQTRALACDLIRATLSSVGKDFSCSPRTAQEIAVYSEGMADMFRAYVNALNHP</sequence>
<dbReference type="OrthoDB" id="9816320at2"/>
<dbReference type="RefSeq" id="WP_071495436.1">
    <property type="nucleotide sequence ID" value="NZ_LT629702.1"/>
</dbReference>
<keyword evidence="5" id="KW-1185">Reference proteome</keyword>
<dbReference type="Pfam" id="PF17923">
    <property type="entry name" value="TetR_C_18"/>
    <property type="match status" value="1"/>
</dbReference>
<accession>A0A1V2JGM2</accession>
<evidence type="ECO:0000256" key="2">
    <source>
        <dbReference type="PROSITE-ProRule" id="PRU00335"/>
    </source>
</evidence>
<dbReference type="InterPro" id="IPR001647">
    <property type="entry name" value="HTH_TetR"/>
</dbReference>
<evidence type="ECO:0000313" key="4">
    <source>
        <dbReference type="EMBL" id="ONH44557.1"/>
    </source>
</evidence>
<dbReference type="EMBL" id="MNPV01000004">
    <property type="protein sequence ID" value="ONH44557.1"/>
    <property type="molecule type" value="Genomic_DNA"/>
</dbReference>
<feature type="DNA-binding region" description="H-T-H motif" evidence="2">
    <location>
        <begin position="44"/>
        <end position="63"/>
    </location>
</feature>